<dbReference type="Gene3D" id="3.40.50.1010">
    <property type="entry name" value="5'-nuclease"/>
    <property type="match status" value="2"/>
</dbReference>
<keyword evidence="8" id="KW-0378">Hydrolase</keyword>
<evidence type="ECO:0000256" key="3">
    <source>
        <dbReference type="ARBA" id="ARBA00005283"/>
    </source>
</evidence>
<feature type="compositionally biased region" description="Basic and acidic residues" evidence="12">
    <location>
        <begin position="1153"/>
        <end position="1172"/>
    </location>
</feature>
<proteinExistence type="inferred from homology"/>
<dbReference type="GeneID" id="63829467"/>
<keyword evidence="7" id="KW-0227">DNA damage</keyword>
<feature type="compositionally biased region" description="Basic residues" evidence="12">
    <location>
        <begin position="1135"/>
        <end position="1152"/>
    </location>
</feature>
<feature type="compositionally biased region" description="Acidic residues" evidence="12">
    <location>
        <begin position="357"/>
        <end position="369"/>
    </location>
</feature>
<dbReference type="SUPFAM" id="SSF47807">
    <property type="entry name" value="5' to 3' exonuclease, C-terminal subdomain"/>
    <property type="match status" value="1"/>
</dbReference>
<evidence type="ECO:0000259" key="14">
    <source>
        <dbReference type="SMART" id="SM00485"/>
    </source>
</evidence>
<feature type="compositionally biased region" description="Low complexity" evidence="12">
    <location>
        <begin position="741"/>
        <end position="755"/>
    </location>
</feature>
<evidence type="ECO:0000256" key="7">
    <source>
        <dbReference type="ARBA" id="ARBA00022763"/>
    </source>
</evidence>
<keyword evidence="16" id="KW-1185">Reference proteome</keyword>
<feature type="compositionally biased region" description="Basic and acidic residues" evidence="12">
    <location>
        <begin position="680"/>
        <end position="700"/>
    </location>
</feature>
<feature type="domain" description="XPG-I" evidence="13">
    <location>
        <begin position="831"/>
        <end position="900"/>
    </location>
</feature>
<dbReference type="InterPro" id="IPR036279">
    <property type="entry name" value="5-3_exonuclease_C_sf"/>
</dbReference>
<dbReference type="InterPro" id="IPR029060">
    <property type="entry name" value="PIN-like_dom_sf"/>
</dbReference>
<dbReference type="Gene3D" id="1.10.150.20">
    <property type="entry name" value="5' to 3' exonuclease, C-terminal subdomain"/>
    <property type="match status" value="1"/>
</dbReference>
<dbReference type="GO" id="GO:0003697">
    <property type="term" value="F:single-stranded DNA binding"/>
    <property type="evidence" value="ECO:0007669"/>
    <property type="project" value="InterPro"/>
</dbReference>
<dbReference type="InterPro" id="IPR019974">
    <property type="entry name" value="XPG_CS"/>
</dbReference>
<keyword evidence="9" id="KW-0460">Magnesium</keyword>
<dbReference type="InterPro" id="IPR006086">
    <property type="entry name" value="XPG-I_dom"/>
</dbReference>
<dbReference type="PRINTS" id="PR00066">
    <property type="entry name" value="XRODRMPGMNTG"/>
</dbReference>
<comment type="cofactor">
    <cofactor evidence="1">
        <name>Mg(2+)</name>
        <dbReference type="ChEBI" id="CHEBI:18420"/>
    </cofactor>
</comment>
<dbReference type="Pfam" id="PF00752">
    <property type="entry name" value="XPG_N"/>
    <property type="match status" value="1"/>
</dbReference>
<dbReference type="AlphaFoldDB" id="A0A165EUG7"/>
<dbReference type="FunCoup" id="A0A165EUG7">
    <property type="interactions" value="440"/>
</dbReference>
<dbReference type="GO" id="GO:0005634">
    <property type="term" value="C:nucleus"/>
    <property type="evidence" value="ECO:0007669"/>
    <property type="project" value="UniProtKB-SubCell"/>
</dbReference>
<evidence type="ECO:0000256" key="12">
    <source>
        <dbReference type="SAM" id="MobiDB-lite"/>
    </source>
</evidence>
<dbReference type="SMART" id="SM00484">
    <property type="entry name" value="XPGI"/>
    <property type="match status" value="1"/>
</dbReference>
<evidence type="ECO:0000256" key="5">
    <source>
        <dbReference type="ARBA" id="ARBA00022723"/>
    </source>
</evidence>
<keyword evidence="5" id="KW-0479">Metal-binding</keyword>
<feature type="region of interest" description="Disordered" evidence="12">
    <location>
        <begin position="725"/>
        <end position="760"/>
    </location>
</feature>
<dbReference type="InterPro" id="IPR006084">
    <property type="entry name" value="XPG/Rad2"/>
</dbReference>
<evidence type="ECO:0000313" key="16">
    <source>
        <dbReference type="Proteomes" id="UP000076871"/>
    </source>
</evidence>
<comment type="similarity">
    <text evidence="3">Belongs to the XPG/RAD2 endonuclease family. XPG subfamily.</text>
</comment>
<evidence type="ECO:0000256" key="1">
    <source>
        <dbReference type="ARBA" id="ARBA00001946"/>
    </source>
</evidence>
<dbReference type="PROSITE" id="PS00841">
    <property type="entry name" value="XPG_1"/>
    <property type="match status" value="1"/>
</dbReference>
<feature type="region of interest" description="Disordered" evidence="12">
    <location>
        <begin position="346"/>
        <end position="369"/>
    </location>
</feature>
<dbReference type="GO" id="GO:0004520">
    <property type="term" value="F:DNA endonuclease activity"/>
    <property type="evidence" value="ECO:0007669"/>
    <property type="project" value="TreeGrafter"/>
</dbReference>
<feature type="compositionally biased region" description="Basic and acidic residues" evidence="12">
    <location>
        <begin position="346"/>
        <end position="356"/>
    </location>
</feature>
<feature type="region of interest" description="Disordered" evidence="12">
    <location>
        <begin position="153"/>
        <end position="190"/>
    </location>
</feature>
<dbReference type="PANTHER" id="PTHR16171:SF7">
    <property type="entry name" value="DNA REPAIR PROTEIN RAD2"/>
    <property type="match status" value="1"/>
</dbReference>
<dbReference type="GO" id="GO:0006289">
    <property type="term" value="P:nucleotide-excision repair"/>
    <property type="evidence" value="ECO:0007669"/>
    <property type="project" value="InterPro"/>
</dbReference>
<dbReference type="CDD" id="cd09904">
    <property type="entry name" value="H3TH_XPG"/>
    <property type="match status" value="1"/>
</dbReference>
<feature type="region of interest" description="Disordered" evidence="12">
    <location>
        <begin position="668"/>
        <end position="700"/>
    </location>
</feature>
<evidence type="ECO:0000256" key="6">
    <source>
        <dbReference type="ARBA" id="ARBA00022759"/>
    </source>
</evidence>
<evidence type="ECO:0000256" key="11">
    <source>
        <dbReference type="ARBA" id="ARBA00023242"/>
    </source>
</evidence>
<dbReference type="RefSeq" id="XP_040765527.1">
    <property type="nucleotide sequence ID" value="XM_040912439.1"/>
</dbReference>
<evidence type="ECO:0000256" key="9">
    <source>
        <dbReference type="ARBA" id="ARBA00022842"/>
    </source>
</evidence>
<sequence>MGVKSLWSLLDPVGRPVLLETMEGKAMAIDSSIWIYQFQATMRDKEGRGLVNAHVLGFLRRISKLLFYGIKPVFVFDGGAPALKRATITERKKKKAGAALSHAKVAERLLAAQLRREALNHVQEKSSEDDKGKEKVPRGPVVIDENAVYLEDIDESVPKTPSKEAQGRIAEPTPPSSRKKSRWHDHDPYKLPDMNMDEIVAKATSSHAPDPRLATEDELRAFIEEMRPEDFDVSSPAFRELPTEVQYEIIGDLRLKSRQTSYKRLQNMLRNTKTPLDFSKEQIKNLKQRNSLTQQLLITTDSIGKAHVSIPIRIASERNREYVLIKNEDGEGGWVLGIRDEGTRNKPIEIDHHTNEEEQADSSDMEMEEVAIGSNPLFDPDLREYRRGQALTALASRYTPKKLVPVTTRIQKRAKKSRPLFAPEEGEVRDVNEASDEDEDPAFAAAIQQSLEYEEEANLRHALEASKSESLRFSVSTTVGASSSRVTLDNAKPVTPGRGASSSRLISENDEMTTTAMSDDEGLYVSPSRLETALSIAHTGLRPQRQPHLSSAIQASMFGAPSLLVLSEATSHEQPAPSQTISDSEEDMEEVAVISVDTAPVIHSRSATPMRDEPVADAAQTISVPSPHPAQYSWESEDEDEMEEVLPVATHPSNPETLRERPTHSQILLQRPGGPATPDDGYKSLAHDLPKSVVSPDKDASISEAHGLLSNFSTSRNQNVGLEPSEVATDSENEGSDAWHRSSSPASASRAATAPVESTADGWDAAEEMDPQAEEGEFARFISQVKGRDLDTVRREIDDEIRELHQQRKIAMRDSEDVTQQMVSQIMIMLRLFGIPYITAPMEAEAQCAELLQLGLVDGIITDDSDVFLFGGLRVLKNMFNQSKTVECFLLTDLERELGLDRDKLIRLAYLLGSDYTEGLPGVGPVVAMELLKEFPGQDGLHKFKHWWQKVQSGKDTSDDTGTTFRKRFKKRFKDLYIPDDWPNPAVRDAYYHPTVDESEEPFKWGLPDLDALRDFFNSELGWHASKVDDLLLPIIRKMGKRGQSSTLNKQGNLTSFFDVPLGGNAAPRKRQAYASKRLQQVVSDFRKERARQQSVEASAAERDASFSDKEPEEKPAKRRKTTASKGKSQDRGGKKAARGRGGKTARGRRAKRTSEKRQATLASEGDKDAPNEPHSPPPPLAVNLRPRPTPAYRGSRADSDVSDEDDK</sequence>
<name>A0A165EUG7_9APHY</name>
<dbReference type="PRINTS" id="PR00853">
    <property type="entry name" value="XPGRADSUPER"/>
</dbReference>
<dbReference type="Proteomes" id="UP000076871">
    <property type="component" value="Unassembled WGS sequence"/>
</dbReference>
<dbReference type="InParanoid" id="A0A165EUG7"/>
<keyword evidence="10" id="KW-0234">DNA repair</keyword>
<evidence type="ECO:0000256" key="8">
    <source>
        <dbReference type="ARBA" id="ARBA00022801"/>
    </source>
</evidence>
<gene>
    <name evidence="15" type="ORF">LAESUDRAFT_758347</name>
</gene>
<keyword evidence="11" id="KW-0539">Nucleus</keyword>
<evidence type="ECO:0000259" key="13">
    <source>
        <dbReference type="SMART" id="SM00484"/>
    </source>
</evidence>
<keyword evidence="4" id="KW-0540">Nuclease</keyword>
<feature type="region of interest" description="Disordered" evidence="12">
    <location>
        <begin position="605"/>
        <end position="639"/>
    </location>
</feature>
<dbReference type="GO" id="GO:0046872">
    <property type="term" value="F:metal ion binding"/>
    <property type="evidence" value="ECO:0007669"/>
    <property type="project" value="UniProtKB-KW"/>
</dbReference>
<evidence type="ECO:0000256" key="2">
    <source>
        <dbReference type="ARBA" id="ARBA00004123"/>
    </source>
</evidence>
<dbReference type="InterPro" id="IPR001044">
    <property type="entry name" value="XPG/Rad2_eukaryotes"/>
</dbReference>
<dbReference type="GO" id="GO:0016788">
    <property type="term" value="F:hydrolase activity, acting on ester bonds"/>
    <property type="evidence" value="ECO:0007669"/>
    <property type="project" value="InterPro"/>
</dbReference>
<dbReference type="CDD" id="cd09868">
    <property type="entry name" value="PIN_XPG_RAD2"/>
    <property type="match status" value="2"/>
</dbReference>
<evidence type="ECO:0000256" key="10">
    <source>
        <dbReference type="ARBA" id="ARBA00023204"/>
    </source>
</evidence>
<dbReference type="EMBL" id="KV427618">
    <property type="protein sequence ID" value="KZT07787.1"/>
    <property type="molecule type" value="Genomic_DNA"/>
</dbReference>
<dbReference type="InterPro" id="IPR008918">
    <property type="entry name" value="HhH2"/>
</dbReference>
<dbReference type="FunFam" id="1.10.150.20:FF:000057">
    <property type="entry name" value="RAD2p Single-stranded DNA endonuclease"/>
    <property type="match status" value="1"/>
</dbReference>
<comment type="subcellular location">
    <subcellularLocation>
        <location evidence="2">Nucleus</location>
    </subcellularLocation>
</comment>
<feature type="domain" description="XPG N-terminal" evidence="14">
    <location>
        <begin position="1"/>
        <end position="98"/>
    </location>
</feature>
<dbReference type="SMART" id="SM00279">
    <property type="entry name" value="HhH2"/>
    <property type="match status" value="1"/>
</dbReference>
<accession>A0A165EUG7</accession>
<dbReference type="PANTHER" id="PTHR16171">
    <property type="entry name" value="DNA REPAIR PROTEIN COMPLEMENTING XP-G CELLS-RELATED"/>
    <property type="match status" value="1"/>
</dbReference>
<dbReference type="PROSITE" id="PS00842">
    <property type="entry name" value="XPG_2"/>
    <property type="match status" value="1"/>
</dbReference>
<feature type="region of interest" description="Disordered" evidence="12">
    <location>
        <begin position="1090"/>
        <end position="1208"/>
    </location>
</feature>
<feature type="region of interest" description="Disordered" evidence="12">
    <location>
        <begin position="413"/>
        <end position="440"/>
    </location>
</feature>
<reference evidence="15 16" key="1">
    <citation type="journal article" date="2016" name="Mol. Biol. Evol.">
        <title>Comparative Genomics of Early-Diverging Mushroom-Forming Fungi Provides Insights into the Origins of Lignocellulose Decay Capabilities.</title>
        <authorList>
            <person name="Nagy L.G."/>
            <person name="Riley R."/>
            <person name="Tritt A."/>
            <person name="Adam C."/>
            <person name="Daum C."/>
            <person name="Floudas D."/>
            <person name="Sun H."/>
            <person name="Yadav J.S."/>
            <person name="Pangilinan J."/>
            <person name="Larsson K.H."/>
            <person name="Matsuura K."/>
            <person name="Barry K."/>
            <person name="Labutti K."/>
            <person name="Kuo R."/>
            <person name="Ohm R.A."/>
            <person name="Bhattacharya S.S."/>
            <person name="Shirouzu T."/>
            <person name="Yoshinaga Y."/>
            <person name="Martin F.M."/>
            <person name="Grigoriev I.V."/>
            <person name="Hibbett D.S."/>
        </authorList>
    </citation>
    <scope>NUCLEOTIDE SEQUENCE [LARGE SCALE GENOMIC DNA]</scope>
    <source>
        <strain evidence="15 16">93-53</strain>
    </source>
</reference>
<evidence type="ECO:0000256" key="4">
    <source>
        <dbReference type="ARBA" id="ARBA00022722"/>
    </source>
</evidence>
<organism evidence="15 16">
    <name type="scientific">Laetiporus sulphureus 93-53</name>
    <dbReference type="NCBI Taxonomy" id="1314785"/>
    <lineage>
        <taxon>Eukaryota</taxon>
        <taxon>Fungi</taxon>
        <taxon>Dikarya</taxon>
        <taxon>Basidiomycota</taxon>
        <taxon>Agaricomycotina</taxon>
        <taxon>Agaricomycetes</taxon>
        <taxon>Polyporales</taxon>
        <taxon>Laetiporus</taxon>
    </lineage>
</organism>
<protein>
    <submittedName>
        <fullName evidence="15">PIN domain-like protein</fullName>
    </submittedName>
</protein>
<evidence type="ECO:0000313" key="15">
    <source>
        <dbReference type="EMBL" id="KZT07787.1"/>
    </source>
</evidence>
<dbReference type="SMART" id="SM00485">
    <property type="entry name" value="XPGN"/>
    <property type="match status" value="1"/>
</dbReference>
<dbReference type="InterPro" id="IPR006085">
    <property type="entry name" value="XPG_DNA_repair_N"/>
</dbReference>
<keyword evidence="6" id="KW-0255">Endonuclease</keyword>
<dbReference type="SUPFAM" id="SSF88723">
    <property type="entry name" value="PIN domain-like"/>
    <property type="match status" value="1"/>
</dbReference>
<dbReference type="STRING" id="1314785.A0A165EUG7"/>
<feature type="compositionally biased region" description="Basic and acidic residues" evidence="12">
    <location>
        <begin position="1100"/>
        <end position="1116"/>
    </location>
</feature>
<dbReference type="Pfam" id="PF00867">
    <property type="entry name" value="XPG_I"/>
    <property type="match status" value="1"/>
</dbReference>
<dbReference type="OrthoDB" id="31113at2759"/>